<dbReference type="AlphaFoldDB" id="A0A7C4QP05"/>
<keyword evidence="1" id="KW-1133">Transmembrane helix</keyword>
<evidence type="ECO:0000313" key="3">
    <source>
        <dbReference type="EMBL" id="HGT38745.1"/>
    </source>
</evidence>
<accession>A0A7C4QP05</accession>
<dbReference type="Pfam" id="PF01926">
    <property type="entry name" value="MMR_HSR1"/>
    <property type="match status" value="1"/>
</dbReference>
<feature type="transmembrane region" description="Helical" evidence="1">
    <location>
        <begin position="482"/>
        <end position="506"/>
    </location>
</feature>
<organism evidence="3">
    <name type="scientific">Schlesneria paludicola</name>
    <dbReference type="NCBI Taxonomy" id="360056"/>
    <lineage>
        <taxon>Bacteria</taxon>
        <taxon>Pseudomonadati</taxon>
        <taxon>Planctomycetota</taxon>
        <taxon>Planctomycetia</taxon>
        <taxon>Planctomycetales</taxon>
        <taxon>Planctomycetaceae</taxon>
        <taxon>Schlesneria</taxon>
    </lineage>
</organism>
<dbReference type="Gene3D" id="3.40.50.300">
    <property type="entry name" value="P-loop containing nucleotide triphosphate hydrolases"/>
    <property type="match status" value="1"/>
</dbReference>
<keyword evidence="1" id="KW-0472">Membrane</keyword>
<dbReference type="GO" id="GO:0005525">
    <property type="term" value="F:GTP binding"/>
    <property type="evidence" value="ECO:0007669"/>
    <property type="project" value="InterPro"/>
</dbReference>
<evidence type="ECO:0000256" key="1">
    <source>
        <dbReference type="SAM" id="Phobius"/>
    </source>
</evidence>
<comment type="caution">
    <text evidence="3">The sequence shown here is derived from an EMBL/GenBank/DDBJ whole genome shotgun (WGS) entry which is preliminary data.</text>
</comment>
<feature type="transmembrane region" description="Helical" evidence="1">
    <location>
        <begin position="518"/>
        <end position="540"/>
    </location>
</feature>
<name>A0A7C4QP05_9PLAN</name>
<evidence type="ECO:0000259" key="2">
    <source>
        <dbReference type="Pfam" id="PF01926"/>
    </source>
</evidence>
<proteinExistence type="predicted"/>
<dbReference type="EMBL" id="DSVQ01000012">
    <property type="protein sequence ID" value="HGT38745.1"/>
    <property type="molecule type" value="Genomic_DNA"/>
</dbReference>
<dbReference type="SUPFAM" id="SSF52540">
    <property type="entry name" value="P-loop containing nucleoside triphosphate hydrolases"/>
    <property type="match status" value="1"/>
</dbReference>
<dbReference type="InterPro" id="IPR027417">
    <property type="entry name" value="P-loop_NTPase"/>
</dbReference>
<gene>
    <name evidence="3" type="ORF">ENS64_05710</name>
</gene>
<dbReference type="CDD" id="cd00882">
    <property type="entry name" value="Ras_like_GTPase"/>
    <property type="match status" value="1"/>
</dbReference>
<sequence length="599" mass="67689">MHQSGGSVLRTIAPALCKLRALLSEWLAGRHTVDLAIVDEVEMNTLLDDLSRQAEALGGERILLNIVFMGGTGVGKSTLLNALAGGCIAEASNSRPTTRQPVVYCHHSVGAEHLEPPLRNCRVTTHDRSALEHKVLVDTPDLDSNELANRERLKEILPVADIVLYVGSQEKYHDQGGWDLFQSHRPRREFAFVLNKWDRCQHGLQGGGVRPDEDWLADLRRAGIHEPRLFRTCAQLWAAAPGSEPSLPEGEQFRELVSWLEDHLTEREIEAIKAKGVSQLLVRLEGALERLRPKDLNDAAEHIRRKWKTILQQEAAARANLFLADLDVHCHWIERQFASALYRQFRGIAGCLLQGAAFLRAFLDSSGSLLQGRIGQAVINSAAKGDSEDVRGAWVLPMALAAEREVDARGRALRDQLLIEARQESFPLIPLRPEMDQAGEQDQPRRYRAVVEQTIEEVKSQWTGRNSSRSWVLRPLIWLDEWGSLAALVVGLLIALNTLIPVLPLWESVRNRSLWEILALPVILVAIMVALVSILVRVLLPVRWTRIRDMFSKRLSEQFARELEGIYLDLPRRVAEQVREERHQVDRLIEQVREIRGRL</sequence>
<keyword evidence="1" id="KW-0812">Transmembrane</keyword>
<dbReference type="InterPro" id="IPR006073">
    <property type="entry name" value="GTP-bd"/>
</dbReference>
<reference evidence="3" key="1">
    <citation type="journal article" date="2020" name="mSystems">
        <title>Genome- and Community-Level Interaction Insights into Carbon Utilization and Element Cycling Functions of Hydrothermarchaeota in Hydrothermal Sediment.</title>
        <authorList>
            <person name="Zhou Z."/>
            <person name="Liu Y."/>
            <person name="Xu W."/>
            <person name="Pan J."/>
            <person name="Luo Z.H."/>
            <person name="Li M."/>
        </authorList>
    </citation>
    <scope>NUCLEOTIDE SEQUENCE [LARGE SCALE GENOMIC DNA]</scope>
    <source>
        <strain evidence="3">SpSt-508</strain>
    </source>
</reference>
<feature type="domain" description="G" evidence="2">
    <location>
        <begin position="66"/>
        <end position="175"/>
    </location>
</feature>
<protein>
    <recommendedName>
        <fullName evidence="2">G domain-containing protein</fullName>
    </recommendedName>
</protein>